<organism evidence="3 4">
    <name type="scientific">Anaeromyces robustus</name>
    <dbReference type="NCBI Taxonomy" id="1754192"/>
    <lineage>
        <taxon>Eukaryota</taxon>
        <taxon>Fungi</taxon>
        <taxon>Fungi incertae sedis</taxon>
        <taxon>Chytridiomycota</taxon>
        <taxon>Chytridiomycota incertae sedis</taxon>
        <taxon>Neocallimastigomycetes</taxon>
        <taxon>Neocallimastigales</taxon>
        <taxon>Neocallimastigaceae</taxon>
        <taxon>Anaeromyces</taxon>
    </lineage>
</organism>
<dbReference type="Proteomes" id="UP000193944">
    <property type="component" value="Unassembled WGS sequence"/>
</dbReference>
<reference evidence="3 4" key="1">
    <citation type="submission" date="2016-08" db="EMBL/GenBank/DDBJ databases">
        <title>A Parts List for Fungal Cellulosomes Revealed by Comparative Genomics.</title>
        <authorList>
            <consortium name="DOE Joint Genome Institute"/>
            <person name="Haitjema C.H."/>
            <person name="Gilmore S.P."/>
            <person name="Henske J.K."/>
            <person name="Solomon K.V."/>
            <person name="De Groot R."/>
            <person name="Kuo A."/>
            <person name="Mondo S.J."/>
            <person name="Salamov A.A."/>
            <person name="Labutti K."/>
            <person name="Zhao Z."/>
            <person name="Chiniquy J."/>
            <person name="Barry K."/>
            <person name="Brewer H.M."/>
            <person name="Purvine S.O."/>
            <person name="Wright A.T."/>
            <person name="Boxma B."/>
            <person name="Van Alen T."/>
            <person name="Hackstein J.H."/>
            <person name="Baker S.E."/>
            <person name="Grigoriev I.V."/>
            <person name="O'Malley M.A."/>
        </authorList>
    </citation>
    <scope>NUCLEOTIDE SEQUENCE [LARGE SCALE GENOMIC DNA]</scope>
    <source>
        <strain evidence="3 4">S4</strain>
    </source>
</reference>
<dbReference type="PANTHER" id="PTHR15032">
    <property type="entry name" value="N-ACYL-PHOSPHATIDYLETHANOLAMINE-HYDROLYZING PHOSPHOLIPASE D"/>
    <property type="match status" value="1"/>
</dbReference>
<feature type="domain" description="Metallo-beta-lactamase" evidence="2">
    <location>
        <begin position="59"/>
        <end position="329"/>
    </location>
</feature>
<feature type="region of interest" description="Disordered" evidence="1">
    <location>
        <begin position="380"/>
        <end position="406"/>
    </location>
</feature>
<dbReference type="GO" id="GO:0016787">
    <property type="term" value="F:hydrolase activity"/>
    <property type="evidence" value="ECO:0007669"/>
    <property type="project" value="UniProtKB-KW"/>
</dbReference>
<reference evidence="3 4" key="2">
    <citation type="submission" date="2016-08" db="EMBL/GenBank/DDBJ databases">
        <title>Pervasive Adenine N6-methylation of Active Genes in Fungi.</title>
        <authorList>
            <consortium name="DOE Joint Genome Institute"/>
            <person name="Mondo S.J."/>
            <person name="Dannebaum R.O."/>
            <person name="Kuo R.C."/>
            <person name="Labutti K."/>
            <person name="Haridas S."/>
            <person name="Kuo A."/>
            <person name="Salamov A."/>
            <person name="Ahrendt S.R."/>
            <person name="Lipzen A."/>
            <person name="Sullivan W."/>
            <person name="Andreopoulos W.B."/>
            <person name="Clum A."/>
            <person name="Lindquist E."/>
            <person name="Daum C."/>
            <person name="Ramamoorthy G.K."/>
            <person name="Gryganskyi A."/>
            <person name="Culley D."/>
            <person name="Magnuson J.K."/>
            <person name="James T.Y."/>
            <person name="O'Malley M.A."/>
            <person name="Stajich J.E."/>
            <person name="Spatafora J.W."/>
            <person name="Visel A."/>
            <person name="Grigoriev I.V."/>
        </authorList>
    </citation>
    <scope>NUCLEOTIDE SEQUENCE [LARGE SCALE GENOMIC DNA]</scope>
    <source>
        <strain evidence="3 4">S4</strain>
    </source>
</reference>
<keyword evidence="4" id="KW-1185">Reference proteome</keyword>
<sequence length="422" mass="48670">MFLRVITRRSFKRLSKEDYVKVDVDLKSINDYSIYEDDIGLQLTWFGHAAALLQINGFNILFDPLLSSRASPVPFMGPYRYRKRGFKSFSELPQIDLLIISHNHYDHLDKTTLKEMFKEFKNRKLHIFCPIGLKKWFLKRYNLLKDQITEGDWWDDFEITKIENPSTSENTITSKSISKSISLNEHSMSSSSVMSLLGSMNNEESLITGKKLRISCVPAQHSSRRGLFDGNKSLWCGWAIKSDDASFYFAGDTGYRAIPENCPDEDRSLYPHCPFFTQIGKIYGPFDYACIPIGPSNDSNIATAVHVDSTDAINIHKEIQSKHSIPIHWGTVANFCTIEITHDPNLLRSQMKKSGLPLEEFNIAYIGQVLKLLKKDTYKNKNKNKDKDKNKDENKDTNQEQQQQQQQCELLEQQLLFINKEE</sequence>
<feature type="compositionally biased region" description="Basic and acidic residues" evidence="1">
    <location>
        <begin position="380"/>
        <end position="398"/>
    </location>
</feature>
<dbReference type="AlphaFoldDB" id="A0A1Y1XCV1"/>
<dbReference type="Gene3D" id="3.60.15.10">
    <property type="entry name" value="Ribonuclease Z/Hydroxyacylglutathione hydrolase-like"/>
    <property type="match status" value="1"/>
</dbReference>
<dbReference type="Pfam" id="PF12706">
    <property type="entry name" value="Lactamase_B_2"/>
    <property type="match status" value="1"/>
</dbReference>
<gene>
    <name evidence="3" type="ORF">BCR32DRAFT_147575</name>
</gene>
<dbReference type="OrthoDB" id="332863at2759"/>
<dbReference type="STRING" id="1754192.A0A1Y1XCV1"/>
<proteinExistence type="predicted"/>
<dbReference type="EMBL" id="MCFG01000070">
    <property type="protein sequence ID" value="ORX83568.1"/>
    <property type="molecule type" value="Genomic_DNA"/>
</dbReference>
<accession>A0A1Y1XCV1</accession>
<dbReference type="GO" id="GO:0005737">
    <property type="term" value="C:cytoplasm"/>
    <property type="evidence" value="ECO:0007669"/>
    <property type="project" value="TreeGrafter"/>
</dbReference>
<comment type="caution">
    <text evidence="3">The sequence shown here is derived from an EMBL/GenBank/DDBJ whole genome shotgun (WGS) entry which is preliminary data.</text>
</comment>
<dbReference type="InterPro" id="IPR001279">
    <property type="entry name" value="Metallo-B-lactamas"/>
</dbReference>
<name>A0A1Y1XCV1_9FUNG</name>
<keyword evidence="3" id="KW-0378">Hydrolase</keyword>
<dbReference type="PANTHER" id="PTHR15032:SF4">
    <property type="entry name" value="N-ACYL-PHOSPHATIDYLETHANOLAMINE-HYDROLYZING PHOSPHOLIPASE D"/>
    <property type="match status" value="1"/>
</dbReference>
<dbReference type="SUPFAM" id="SSF56281">
    <property type="entry name" value="Metallo-hydrolase/oxidoreductase"/>
    <property type="match status" value="1"/>
</dbReference>
<evidence type="ECO:0000313" key="3">
    <source>
        <dbReference type="EMBL" id="ORX83568.1"/>
    </source>
</evidence>
<evidence type="ECO:0000256" key="1">
    <source>
        <dbReference type="SAM" id="MobiDB-lite"/>
    </source>
</evidence>
<evidence type="ECO:0000313" key="4">
    <source>
        <dbReference type="Proteomes" id="UP000193944"/>
    </source>
</evidence>
<protein>
    <submittedName>
        <fullName evidence="3">Metallo-hydrolase/oxidoreductase</fullName>
    </submittedName>
</protein>
<dbReference type="InterPro" id="IPR036866">
    <property type="entry name" value="RibonucZ/Hydroxyglut_hydro"/>
</dbReference>
<evidence type="ECO:0000259" key="2">
    <source>
        <dbReference type="Pfam" id="PF12706"/>
    </source>
</evidence>